<evidence type="ECO:0000256" key="2">
    <source>
        <dbReference type="ARBA" id="ARBA00022840"/>
    </source>
</evidence>
<dbReference type="EMBL" id="JBHSSK010000009">
    <property type="protein sequence ID" value="MFC6206547.1"/>
    <property type="molecule type" value="Genomic_DNA"/>
</dbReference>
<evidence type="ECO:0000256" key="4">
    <source>
        <dbReference type="SAM" id="MobiDB-lite"/>
    </source>
</evidence>
<dbReference type="Proteomes" id="UP001596254">
    <property type="component" value="Unassembled WGS sequence"/>
</dbReference>
<name>A0ABW1SQW8_9LACO</name>
<evidence type="ECO:0000259" key="5">
    <source>
        <dbReference type="PROSITE" id="PS51161"/>
    </source>
</evidence>
<feature type="domain" description="ATP-cone" evidence="5">
    <location>
        <begin position="16"/>
        <end position="95"/>
    </location>
</feature>
<sequence>MDVLRRSQTTMHPGGLTVENVAGEHSPFDPRKIHESLTDLTNDPTVVHRVESLIVAQLAGFDVVATGTIDATVAETLEQLGYANMAQNYRKQQRV</sequence>
<reference evidence="7" key="1">
    <citation type="journal article" date="2019" name="Int. J. Syst. Evol. Microbiol.">
        <title>The Global Catalogue of Microorganisms (GCM) 10K type strain sequencing project: providing services to taxonomists for standard genome sequencing and annotation.</title>
        <authorList>
            <consortium name="The Broad Institute Genomics Platform"/>
            <consortium name="The Broad Institute Genome Sequencing Center for Infectious Disease"/>
            <person name="Wu L."/>
            <person name="Ma J."/>
        </authorList>
    </citation>
    <scope>NUCLEOTIDE SEQUENCE [LARGE SCALE GENOMIC DNA]</scope>
    <source>
        <strain evidence="7">CCM 8905</strain>
    </source>
</reference>
<dbReference type="PROSITE" id="PS51161">
    <property type="entry name" value="ATP_CONE"/>
    <property type="match status" value="1"/>
</dbReference>
<dbReference type="InterPro" id="IPR005144">
    <property type="entry name" value="ATP-cone_dom"/>
</dbReference>
<comment type="caution">
    <text evidence="6">The sequence shown here is derived from an EMBL/GenBank/DDBJ whole genome shotgun (WGS) entry which is preliminary data.</text>
</comment>
<accession>A0ABW1SQW8</accession>
<keyword evidence="1 3" id="KW-0547">Nucleotide-binding</keyword>
<feature type="region of interest" description="Disordered" evidence="4">
    <location>
        <begin position="1"/>
        <end position="30"/>
    </location>
</feature>
<evidence type="ECO:0000313" key="6">
    <source>
        <dbReference type="EMBL" id="MFC6206547.1"/>
    </source>
</evidence>
<keyword evidence="7" id="KW-1185">Reference proteome</keyword>
<dbReference type="RefSeq" id="WP_125682504.1">
    <property type="nucleotide sequence ID" value="NZ_JBHSSK010000009.1"/>
</dbReference>
<evidence type="ECO:0000256" key="3">
    <source>
        <dbReference type="PROSITE-ProRule" id="PRU00492"/>
    </source>
</evidence>
<evidence type="ECO:0000256" key="1">
    <source>
        <dbReference type="ARBA" id="ARBA00022741"/>
    </source>
</evidence>
<gene>
    <name evidence="6" type="ORF">ACFP1G_03510</name>
</gene>
<evidence type="ECO:0000313" key="7">
    <source>
        <dbReference type="Proteomes" id="UP001596254"/>
    </source>
</evidence>
<proteinExistence type="predicted"/>
<organism evidence="6 7">
    <name type="scientific">Levilactobacillus tongjiangensis</name>
    <dbReference type="NCBI Taxonomy" id="2486023"/>
    <lineage>
        <taxon>Bacteria</taxon>
        <taxon>Bacillati</taxon>
        <taxon>Bacillota</taxon>
        <taxon>Bacilli</taxon>
        <taxon>Lactobacillales</taxon>
        <taxon>Lactobacillaceae</taxon>
        <taxon>Levilactobacillus</taxon>
    </lineage>
</organism>
<keyword evidence="2 3" id="KW-0067">ATP-binding</keyword>
<protein>
    <recommendedName>
        <fullName evidence="5">ATP-cone domain-containing protein</fullName>
    </recommendedName>
</protein>
<feature type="compositionally biased region" description="Polar residues" evidence="4">
    <location>
        <begin position="1"/>
        <end position="11"/>
    </location>
</feature>